<reference evidence="2" key="1">
    <citation type="journal article" date="2015" name="Nature">
        <title>Complex archaea that bridge the gap between prokaryotes and eukaryotes.</title>
        <authorList>
            <person name="Spang A."/>
            <person name="Saw J.H."/>
            <person name="Jorgensen S.L."/>
            <person name="Zaremba-Niedzwiedzka K."/>
            <person name="Martijn J."/>
            <person name="Lind A.E."/>
            <person name="van Eijk R."/>
            <person name="Schleper C."/>
            <person name="Guy L."/>
            <person name="Ettema T.J."/>
        </authorList>
    </citation>
    <scope>NUCLEOTIDE SEQUENCE</scope>
</reference>
<gene>
    <name evidence="2" type="ORF">LCGC14_1820010</name>
</gene>
<proteinExistence type="predicted"/>
<dbReference type="SMART" id="SM00507">
    <property type="entry name" value="HNHc"/>
    <property type="match status" value="1"/>
</dbReference>
<name>A0A0F9IZ03_9ZZZZ</name>
<dbReference type="Pfam" id="PF14279">
    <property type="entry name" value="HNH_5"/>
    <property type="match status" value="1"/>
</dbReference>
<dbReference type="Gene3D" id="1.10.30.50">
    <property type="match status" value="1"/>
</dbReference>
<evidence type="ECO:0000313" key="2">
    <source>
        <dbReference type="EMBL" id="KKL98875.1"/>
    </source>
</evidence>
<dbReference type="InterPro" id="IPR052892">
    <property type="entry name" value="NA-targeting_endonuclease"/>
</dbReference>
<sequence length="89" mass="10013">MPYRMRMSPWVKRGIQRAVLEHSDGKCTYCPQTLDMNTVTLDHIVPHCKGGPNKLSNLVAACSSCNTKRGSRNFAEFLFNQRVAVAHGY</sequence>
<accession>A0A0F9IZ03</accession>
<dbReference type="PANTHER" id="PTHR33877:SF2">
    <property type="entry name" value="OS07G0170200 PROTEIN"/>
    <property type="match status" value="1"/>
</dbReference>
<comment type="caution">
    <text evidence="2">The sequence shown here is derived from an EMBL/GenBank/DDBJ whole genome shotgun (WGS) entry which is preliminary data.</text>
</comment>
<dbReference type="AlphaFoldDB" id="A0A0F9IZ03"/>
<dbReference type="PANTHER" id="PTHR33877">
    <property type="entry name" value="SLL1193 PROTEIN"/>
    <property type="match status" value="1"/>
</dbReference>
<dbReference type="InterPro" id="IPR003615">
    <property type="entry name" value="HNH_nuc"/>
</dbReference>
<dbReference type="EMBL" id="LAZR01017812">
    <property type="protein sequence ID" value="KKL98875.1"/>
    <property type="molecule type" value="Genomic_DNA"/>
</dbReference>
<evidence type="ECO:0000259" key="1">
    <source>
        <dbReference type="SMART" id="SM00507"/>
    </source>
</evidence>
<dbReference type="CDD" id="cd00085">
    <property type="entry name" value="HNHc"/>
    <property type="match status" value="1"/>
</dbReference>
<protein>
    <recommendedName>
        <fullName evidence="1">HNH nuclease domain-containing protein</fullName>
    </recommendedName>
</protein>
<dbReference type="InterPro" id="IPR029471">
    <property type="entry name" value="HNH_5"/>
</dbReference>
<organism evidence="2">
    <name type="scientific">marine sediment metagenome</name>
    <dbReference type="NCBI Taxonomy" id="412755"/>
    <lineage>
        <taxon>unclassified sequences</taxon>
        <taxon>metagenomes</taxon>
        <taxon>ecological metagenomes</taxon>
    </lineage>
</organism>
<feature type="domain" description="HNH nuclease" evidence="1">
    <location>
        <begin position="15"/>
        <end position="67"/>
    </location>
</feature>